<evidence type="ECO:0000259" key="10">
    <source>
        <dbReference type="Pfam" id="PF02868"/>
    </source>
</evidence>
<dbReference type="InterPro" id="IPR001570">
    <property type="entry name" value="Peptidase_M4_C_domain"/>
</dbReference>
<keyword evidence="7 8" id="KW-0482">Metalloprotease</keyword>
<dbReference type="PROSITE" id="PS51257">
    <property type="entry name" value="PROKAR_LIPOPROTEIN"/>
    <property type="match status" value="1"/>
</dbReference>
<proteinExistence type="inferred from homology"/>
<dbReference type="InterPro" id="IPR050728">
    <property type="entry name" value="Zinc_Metalloprotease_M4"/>
</dbReference>
<evidence type="ECO:0000313" key="13">
    <source>
        <dbReference type="Proteomes" id="UP001370348"/>
    </source>
</evidence>
<organism evidence="12 13">
    <name type="scientific">Pendulispora albinea</name>
    <dbReference type="NCBI Taxonomy" id="2741071"/>
    <lineage>
        <taxon>Bacteria</taxon>
        <taxon>Pseudomonadati</taxon>
        <taxon>Myxococcota</taxon>
        <taxon>Myxococcia</taxon>
        <taxon>Myxococcales</taxon>
        <taxon>Sorangiineae</taxon>
        <taxon>Pendulisporaceae</taxon>
        <taxon>Pendulispora</taxon>
    </lineage>
</organism>
<keyword evidence="2 8" id="KW-0645">Protease</keyword>
<comment type="similarity">
    <text evidence="1 8">Belongs to the peptidase M4 family.</text>
</comment>
<feature type="signal peptide" evidence="8">
    <location>
        <begin position="1"/>
        <end position="31"/>
    </location>
</feature>
<dbReference type="RefSeq" id="WP_394825475.1">
    <property type="nucleotide sequence ID" value="NZ_CP089984.1"/>
</dbReference>
<evidence type="ECO:0000256" key="5">
    <source>
        <dbReference type="ARBA" id="ARBA00022801"/>
    </source>
</evidence>
<keyword evidence="8" id="KW-0964">Secreted</keyword>
<feature type="chain" id="PRO_5044955266" description="Neutral metalloproteinase" evidence="8">
    <location>
        <begin position="32"/>
        <end position="526"/>
    </location>
</feature>
<dbReference type="PANTHER" id="PTHR33794:SF1">
    <property type="entry name" value="BACILLOLYSIN"/>
    <property type="match status" value="1"/>
</dbReference>
<evidence type="ECO:0000256" key="8">
    <source>
        <dbReference type="RuleBase" id="RU366073"/>
    </source>
</evidence>
<keyword evidence="6 8" id="KW-0862">Zinc</keyword>
<comment type="function">
    <text evidence="8">Extracellular zinc metalloprotease.</text>
</comment>
<dbReference type="Gene3D" id="1.10.390.10">
    <property type="entry name" value="Neutral Protease Domain 2"/>
    <property type="match status" value="1"/>
</dbReference>
<name>A0ABZ2M1G7_9BACT</name>
<evidence type="ECO:0000256" key="1">
    <source>
        <dbReference type="ARBA" id="ARBA00009388"/>
    </source>
</evidence>
<dbReference type="EC" id="3.4.24.-" evidence="8"/>
<dbReference type="SUPFAM" id="SSF55486">
    <property type="entry name" value="Metalloproteases ('zincins'), catalytic domain"/>
    <property type="match status" value="1"/>
</dbReference>
<accession>A0ABZ2M1G7</accession>
<dbReference type="InterPro" id="IPR023612">
    <property type="entry name" value="Peptidase_M4"/>
</dbReference>
<evidence type="ECO:0000256" key="7">
    <source>
        <dbReference type="ARBA" id="ARBA00023049"/>
    </source>
</evidence>
<feature type="domain" description="Peptidase M4" evidence="9">
    <location>
        <begin position="283"/>
        <end position="355"/>
    </location>
</feature>
<evidence type="ECO:0000259" key="11">
    <source>
        <dbReference type="Pfam" id="PF07504"/>
    </source>
</evidence>
<gene>
    <name evidence="12" type="ORF">LZC94_00920</name>
</gene>
<dbReference type="Gene3D" id="3.10.170.10">
    <property type="match status" value="1"/>
</dbReference>
<dbReference type="PRINTS" id="PR00730">
    <property type="entry name" value="THERMOLYSIN"/>
</dbReference>
<dbReference type="Pfam" id="PF01447">
    <property type="entry name" value="Peptidase_M4"/>
    <property type="match status" value="1"/>
</dbReference>
<dbReference type="Proteomes" id="UP001370348">
    <property type="component" value="Chromosome"/>
</dbReference>
<dbReference type="Gene3D" id="3.10.450.490">
    <property type="match status" value="1"/>
</dbReference>
<dbReference type="PANTHER" id="PTHR33794">
    <property type="entry name" value="BACILLOLYSIN"/>
    <property type="match status" value="1"/>
</dbReference>
<evidence type="ECO:0000256" key="4">
    <source>
        <dbReference type="ARBA" id="ARBA00022729"/>
    </source>
</evidence>
<evidence type="ECO:0000313" key="12">
    <source>
        <dbReference type="EMBL" id="WXB15841.1"/>
    </source>
</evidence>
<evidence type="ECO:0000256" key="2">
    <source>
        <dbReference type="ARBA" id="ARBA00022670"/>
    </source>
</evidence>
<dbReference type="Pfam" id="PF02868">
    <property type="entry name" value="Peptidase_M4_C"/>
    <property type="match status" value="1"/>
</dbReference>
<dbReference type="Pfam" id="PF07504">
    <property type="entry name" value="FTP"/>
    <property type="match status" value="1"/>
</dbReference>
<comment type="subcellular location">
    <subcellularLocation>
        <location evidence="8">Secreted</location>
    </subcellularLocation>
</comment>
<protein>
    <recommendedName>
        <fullName evidence="8">Neutral metalloproteinase</fullName>
        <ecNumber evidence="8">3.4.24.-</ecNumber>
    </recommendedName>
</protein>
<comment type="cofactor">
    <cofactor evidence="8">
        <name>Zn(2+)</name>
        <dbReference type="ChEBI" id="CHEBI:29105"/>
    </cofactor>
</comment>
<keyword evidence="5 8" id="KW-0378">Hydrolase</keyword>
<reference evidence="12 13" key="1">
    <citation type="submission" date="2021-12" db="EMBL/GenBank/DDBJ databases">
        <title>Discovery of the Pendulisporaceae a myxobacterial family with distinct sporulation behavior and unique specialized metabolism.</title>
        <authorList>
            <person name="Garcia R."/>
            <person name="Popoff A."/>
            <person name="Bader C.D."/>
            <person name="Loehr J."/>
            <person name="Walesch S."/>
            <person name="Walt C."/>
            <person name="Boldt J."/>
            <person name="Bunk B."/>
            <person name="Haeckl F.J.F.P.J."/>
            <person name="Gunesch A.P."/>
            <person name="Birkelbach J."/>
            <person name="Nuebel U."/>
            <person name="Pietschmann T."/>
            <person name="Bach T."/>
            <person name="Mueller R."/>
        </authorList>
    </citation>
    <scope>NUCLEOTIDE SEQUENCE [LARGE SCALE GENOMIC DNA]</scope>
    <source>
        <strain evidence="12 13">MSr11954</strain>
    </source>
</reference>
<dbReference type="CDD" id="cd09597">
    <property type="entry name" value="M4_TLP"/>
    <property type="match status" value="1"/>
</dbReference>
<keyword evidence="3" id="KW-0479">Metal-binding</keyword>
<evidence type="ECO:0000256" key="6">
    <source>
        <dbReference type="ARBA" id="ARBA00022833"/>
    </source>
</evidence>
<dbReference type="EMBL" id="CP089984">
    <property type="protein sequence ID" value="WXB15841.1"/>
    <property type="molecule type" value="Genomic_DNA"/>
</dbReference>
<feature type="domain" description="FTP" evidence="11">
    <location>
        <begin position="102"/>
        <end position="150"/>
    </location>
</feature>
<sequence length="526" mass="55435">MTHRVLSNKNRRNWLLPASLTLLACAPLACSGNTDVSDTSSPAAKAIDALPQAEVIATDEATGVPTYIGGHLGVASLRDPGTENDVRAALATIAPVFHANAADLVLKSTDRDALGDVHYRYTQFKNGLEVIGGELLVHSRGGVLYGANGSARDDLPAPAKASLSPQAAVGAAYGAYASLAGAELTAEPKAELAYRPSYDGDALLLVYKVTVQGTEADGTPILDTVLVNAVSGAIVDRIPSIHTAKNREVHNLNGSTVLPGPVARTETGPASSDSIVNTNFNLLGTTYDAYSTLFNRDSINGRGSKLISSVHYSRAYNNAFWNGTQMVYGDGDGRTFSNLATSLDVTAHELTHGVTTATSNLIYSNQSGGLNESVSDIFGQVTQWFGAGKVISPGIFQVGEDIFTPGTPGDALRYLNDPKKDGRSLDFFADYRNGIDVHFSSGISNLAFFLLAQGGKHPRGRSTVQVTGIGIERAAQIFYRANTSIFTASTTFAQAKTWTKQAATQLGYPADVVDSVDAAWRAVGVN</sequence>
<dbReference type="InterPro" id="IPR011096">
    <property type="entry name" value="FTP_domain"/>
</dbReference>
<keyword evidence="4 8" id="KW-0732">Signal</keyword>
<evidence type="ECO:0000259" key="9">
    <source>
        <dbReference type="Pfam" id="PF01447"/>
    </source>
</evidence>
<feature type="domain" description="Peptidase M4 C-terminal" evidence="10">
    <location>
        <begin position="359"/>
        <end position="525"/>
    </location>
</feature>
<dbReference type="InterPro" id="IPR013856">
    <property type="entry name" value="Peptidase_M4_domain"/>
</dbReference>
<evidence type="ECO:0000256" key="3">
    <source>
        <dbReference type="ARBA" id="ARBA00022723"/>
    </source>
</evidence>
<keyword evidence="13" id="KW-1185">Reference proteome</keyword>
<dbReference type="InterPro" id="IPR027268">
    <property type="entry name" value="Peptidase_M4/M1_CTD_sf"/>
</dbReference>